<dbReference type="Pfam" id="PF00370">
    <property type="entry name" value="FGGY_N"/>
    <property type="match status" value="1"/>
</dbReference>
<evidence type="ECO:0000313" key="14">
    <source>
        <dbReference type="Proteomes" id="UP001142078"/>
    </source>
</evidence>
<evidence type="ECO:0000256" key="7">
    <source>
        <dbReference type="ARBA" id="ARBA00023277"/>
    </source>
</evidence>
<gene>
    <name evidence="8 10 13" type="primary">xylB</name>
    <name evidence="13" type="ORF">NSA23_15995</name>
</gene>
<dbReference type="SUPFAM" id="SSF53067">
    <property type="entry name" value="Actin-like ATPase domain"/>
    <property type="match status" value="2"/>
</dbReference>
<dbReference type="PROSITE" id="PS00933">
    <property type="entry name" value="FGGY_KINASES_1"/>
    <property type="match status" value="1"/>
</dbReference>
<comment type="caution">
    <text evidence="13">The sequence shown here is derived from an EMBL/GenBank/DDBJ whole genome shotgun (WGS) entry which is preliminary data.</text>
</comment>
<dbReference type="InterPro" id="IPR050406">
    <property type="entry name" value="FGGY_Carb_Kinase"/>
</dbReference>
<evidence type="ECO:0000259" key="11">
    <source>
        <dbReference type="Pfam" id="PF00370"/>
    </source>
</evidence>
<keyword evidence="6 8" id="KW-0067">ATP-binding</keyword>
<dbReference type="EC" id="2.7.1.17" evidence="8 10"/>
<feature type="binding site" evidence="8">
    <location>
        <begin position="81"/>
        <end position="82"/>
    </location>
    <ligand>
        <name>substrate</name>
    </ligand>
</feature>
<dbReference type="GO" id="GO:0042732">
    <property type="term" value="P:D-xylose metabolic process"/>
    <property type="evidence" value="ECO:0007669"/>
    <property type="project" value="UniProtKB-KW"/>
</dbReference>
<sequence>MEYLIGIDIGTSGVKAIIIDNTGRVISSRIESYDIKVIKKGWMEQDPEEWWNGTKKAVSEVIKEGAINKDEIKAISFTGQMHSSVFLDENNSVLRPAILWNDTRTSKQCKEIYDTVGGLDQLLNYVSNSALEGFTAPKILWLRENEKQNYEKLECVLLPKDYIRYKFAGDIGTEMSDAAGTLLYDVKNKKWNKELIKKLNLKDNIFPKVVKSTDVVGKINKEVAKELGLNEETLIVAGGADNACAAIGSGIVENSKAALSIGTSGTIVAYTDKNDIKTKGNLHFFNHACNSSWYIMTVMLSAGMCFKWLKKNILKTDKSYDELTNMASEALPGSNGVIFVPYLFGERSPHPDPNAKSMFYGLSSNTTDKDLIRSVLEGVSLGFKDCLVSIENSVDIEEIRITGGGANSQLWTSIMADVLNREISLINIQEGPAFGAAIIAGVGSGVFKNFKSILDKSVKVIKTVKPNKENAKLYEKYYKIYTLLYDNLKECSNLLS</sequence>
<comment type="similarity">
    <text evidence="1 8 9">Belongs to the FGGY kinase family.</text>
</comment>
<dbReference type="InterPro" id="IPR018484">
    <property type="entry name" value="FGGY_N"/>
</dbReference>
<feature type="site" description="Important for activity" evidence="8">
    <location>
        <position position="8"/>
    </location>
</feature>
<name>A0A9X2S889_9FIRM</name>
<dbReference type="InterPro" id="IPR000577">
    <property type="entry name" value="Carb_kinase_FGGY"/>
</dbReference>
<dbReference type="InterPro" id="IPR018483">
    <property type="entry name" value="Carb_kinase_FGGY_CS"/>
</dbReference>
<dbReference type="GO" id="GO:0005998">
    <property type="term" value="P:xylulose catabolic process"/>
    <property type="evidence" value="ECO:0007669"/>
    <property type="project" value="UniProtKB-UniRule"/>
</dbReference>
<dbReference type="InterPro" id="IPR018485">
    <property type="entry name" value="FGGY_C"/>
</dbReference>
<dbReference type="EMBL" id="JANJZL010000022">
    <property type="protein sequence ID" value="MCR2045587.1"/>
    <property type="molecule type" value="Genomic_DNA"/>
</dbReference>
<dbReference type="InterPro" id="IPR006000">
    <property type="entry name" value="Xylulokinase"/>
</dbReference>
<dbReference type="Proteomes" id="UP001142078">
    <property type="component" value="Unassembled WGS sequence"/>
</dbReference>
<comment type="catalytic activity">
    <reaction evidence="8 10">
        <text>D-xylulose + ATP = D-xylulose 5-phosphate + ADP + H(+)</text>
        <dbReference type="Rhea" id="RHEA:10964"/>
        <dbReference type="ChEBI" id="CHEBI:15378"/>
        <dbReference type="ChEBI" id="CHEBI:17140"/>
        <dbReference type="ChEBI" id="CHEBI:30616"/>
        <dbReference type="ChEBI" id="CHEBI:57737"/>
        <dbReference type="ChEBI" id="CHEBI:456216"/>
        <dbReference type="EC" id="2.7.1.17"/>
    </reaction>
</comment>
<feature type="domain" description="Carbohydrate kinase FGGY N-terminal" evidence="11">
    <location>
        <begin position="3"/>
        <end position="248"/>
    </location>
</feature>
<evidence type="ECO:0000256" key="8">
    <source>
        <dbReference type="HAMAP-Rule" id="MF_02220"/>
    </source>
</evidence>
<keyword evidence="5 8" id="KW-0418">Kinase</keyword>
<evidence type="ECO:0000256" key="9">
    <source>
        <dbReference type="RuleBase" id="RU003733"/>
    </source>
</evidence>
<feature type="active site" description="Proton acceptor" evidence="8">
    <location>
        <position position="241"/>
    </location>
</feature>
<reference evidence="13" key="1">
    <citation type="submission" date="2022-07" db="EMBL/GenBank/DDBJ databases">
        <title>Enhanced cultured diversity of the mouse gut microbiota enables custom-made synthetic communities.</title>
        <authorList>
            <person name="Afrizal A."/>
        </authorList>
    </citation>
    <scope>NUCLEOTIDE SEQUENCE</scope>
    <source>
        <strain evidence="13">DSM 29482</strain>
    </source>
</reference>
<feature type="domain" description="Carbohydrate kinase FGGY C-terminal" evidence="12">
    <location>
        <begin position="257"/>
        <end position="442"/>
    </location>
</feature>
<dbReference type="HAMAP" id="MF_02220">
    <property type="entry name" value="XylB"/>
    <property type="match status" value="1"/>
</dbReference>
<dbReference type="PANTHER" id="PTHR43095">
    <property type="entry name" value="SUGAR KINASE"/>
    <property type="match status" value="1"/>
</dbReference>
<keyword evidence="14" id="KW-1185">Reference proteome</keyword>
<evidence type="ECO:0000256" key="5">
    <source>
        <dbReference type="ARBA" id="ARBA00022777"/>
    </source>
</evidence>
<evidence type="ECO:0000256" key="3">
    <source>
        <dbReference type="ARBA" id="ARBA00022679"/>
    </source>
</evidence>
<dbReference type="RefSeq" id="WP_257490765.1">
    <property type="nucleotide sequence ID" value="NZ_JANJZL010000022.1"/>
</dbReference>
<evidence type="ECO:0000313" key="13">
    <source>
        <dbReference type="EMBL" id="MCR2045587.1"/>
    </source>
</evidence>
<keyword evidence="4 8" id="KW-0547">Nucleotide-binding</keyword>
<dbReference type="NCBIfam" id="TIGR01312">
    <property type="entry name" value="XylB"/>
    <property type="match status" value="1"/>
</dbReference>
<evidence type="ECO:0000259" key="12">
    <source>
        <dbReference type="Pfam" id="PF02782"/>
    </source>
</evidence>
<proteinExistence type="inferred from homology"/>
<dbReference type="PANTHER" id="PTHR43095:SF5">
    <property type="entry name" value="XYLULOSE KINASE"/>
    <property type="match status" value="1"/>
</dbReference>
<evidence type="ECO:0000256" key="1">
    <source>
        <dbReference type="ARBA" id="ARBA00009156"/>
    </source>
</evidence>
<accession>A0A9X2S889</accession>
<evidence type="ECO:0000256" key="2">
    <source>
        <dbReference type="ARBA" id="ARBA00022629"/>
    </source>
</evidence>
<dbReference type="PIRSF" id="PIRSF000538">
    <property type="entry name" value="GlpK"/>
    <property type="match status" value="1"/>
</dbReference>
<evidence type="ECO:0000256" key="4">
    <source>
        <dbReference type="ARBA" id="ARBA00022741"/>
    </source>
</evidence>
<dbReference type="InterPro" id="IPR043129">
    <property type="entry name" value="ATPase_NBD"/>
</dbReference>
<dbReference type="Pfam" id="PF02782">
    <property type="entry name" value="FGGY_C"/>
    <property type="match status" value="1"/>
</dbReference>
<dbReference type="AlphaFoldDB" id="A0A9X2S889"/>
<keyword evidence="2 8" id="KW-0859">Xylose metabolism</keyword>
<dbReference type="GO" id="GO:0005524">
    <property type="term" value="F:ATP binding"/>
    <property type="evidence" value="ECO:0007669"/>
    <property type="project" value="UniProtKB-UniRule"/>
</dbReference>
<keyword evidence="7 8" id="KW-0119">Carbohydrate metabolism</keyword>
<dbReference type="PROSITE" id="PS00445">
    <property type="entry name" value="FGGY_KINASES_2"/>
    <property type="match status" value="1"/>
</dbReference>
<keyword evidence="3 8" id="KW-0808">Transferase</keyword>
<evidence type="ECO:0000256" key="6">
    <source>
        <dbReference type="ARBA" id="ARBA00022840"/>
    </source>
</evidence>
<comment type="function">
    <text evidence="8">Catalyzes the phosphorylation of D-xylulose to D-xylulose 5-phosphate.</text>
</comment>
<protein>
    <recommendedName>
        <fullName evidence="8 10">Xylulose kinase</fullName>
        <shortName evidence="8 10">Xylulokinase</shortName>
        <ecNumber evidence="8 10">2.7.1.17</ecNumber>
    </recommendedName>
</protein>
<organism evidence="13 14">
    <name type="scientific">Anaerosalibacter massiliensis</name>
    <dbReference type="NCBI Taxonomy" id="1347392"/>
    <lineage>
        <taxon>Bacteria</taxon>
        <taxon>Bacillati</taxon>
        <taxon>Bacillota</taxon>
        <taxon>Tissierellia</taxon>
        <taxon>Tissierellales</taxon>
        <taxon>Sporanaerobacteraceae</taxon>
        <taxon>Anaerosalibacter</taxon>
    </lineage>
</organism>
<dbReference type="GO" id="GO:0004856">
    <property type="term" value="F:D-xylulokinase activity"/>
    <property type="evidence" value="ECO:0007669"/>
    <property type="project" value="UniProtKB-UniRule"/>
</dbReference>
<evidence type="ECO:0000256" key="10">
    <source>
        <dbReference type="RuleBase" id="RU364073"/>
    </source>
</evidence>
<dbReference type="Gene3D" id="3.30.420.40">
    <property type="match status" value="2"/>
</dbReference>
<dbReference type="CDD" id="cd07808">
    <property type="entry name" value="ASKHA_NBD_FGGY_EcXK-like"/>
    <property type="match status" value="1"/>
</dbReference>